<dbReference type="HAMAP" id="MF_02126">
    <property type="entry name" value="RF_methyltr_PrmC"/>
    <property type="match status" value="1"/>
</dbReference>
<dbReference type="RefSeq" id="WP_130135377.1">
    <property type="nucleotide sequence ID" value="NZ_RQTE01000074.1"/>
</dbReference>
<comment type="caution">
    <text evidence="5">Lacks conserved residue(s) required for the propagation of feature annotation.</text>
</comment>
<dbReference type="InterPro" id="IPR004556">
    <property type="entry name" value="HemK-like"/>
</dbReference>
<evidence type="ECO:0000256" key="3">
    <source>
        <dbReference type="ARBA" id="ARBA00022691"/>
    </source>
</evidence>
<dbReference type="GO" id="GO:0032259">
    <property type="term" value="P:methylation"/>
    <property type="evidence" value="ECO:0007669"/>
    <property type="project" value="UniProtKB-KW"/>
</dbReference>
<dbReference type="Pfam" id="PF05175">
    <property type="entry name" value="MTS"/>
    <property type="match status" value="1"/>
</dbReference>
<dbReference type="InterPro" id="IPR050320">
    <property type="entry name" value="N5-glutamine_MTase"/>
</dbReference>
<sequence>MTYKEAVSKASKQAIAKGFEPKRAEWLMMDLFDWSFTDYVMRREENISDDELERFNDAAERMLSGEPIQYITGFQTFLGEKFKVDNRCLIPRPETEEVLLHFKERCQQGAVVADIGTGSGIIAVMLKQLHPDLKVYATDLYDGPLEVAKQNAHVHHAEITFLKGNALEPLVDNNIRLDGLISNPPYIDFADASEMAETVLDFEPHQALFAENHGLAIYAAIIEQLPYVMNDNAIVVFEIGFEQGAVLKRMIERKYPHIEVEVIADINSNDRIVSFQWNSV</sequence>
<dbReference type="InterPro" id="IPR019874">
    <property type="entry name" value="RF_methyltr_PrmC"/>
</dbReference>
<dbReference type="AlphaFoldDB" id="A0A4Q7CPD8"/>
<dbReference type="Pfam" id="PF17827">
    <property type="entry name" value="PrmC_N"/>
    <property type="match status" value="1"/>
</dbReference>
<dbReference type="GO" id="GO:0003676">
    <property type="term" value="F:nucleic acid binding"/>
    <property type="evidence" value="ECO:0007669"/>
    <property type="project" value="InterPro"/>
</dbReference>
<feature type="domain" description="Methyltransferase small" evidence="6">
    <location>
        <begin position="100"/>
        <end position="191"/>
    </location>
</feature>
<dbReference type="NCBIfam" id="TIGR00536">
    <property type="entry name" value="hemK_fam"/>
    <property type="match status" value="1"/>
</dbReference>
<feature type="binding site" evidence="5">
    <location>
        <begin position="183"/>
        <end position="186"/>
    </location>
    <ligand>
        <name>substrate</name>
    </ligand>
</feature>
<dbReference type="EC" id="2.1.1.297" evidence="5"/>
<dbReference type="PROSITE" id="PS00092">
    <property type="entry name" value="N6_MTASE"/>
    <property type="match status" value="1"/>
</dbReference>
<feature type="domain" description="Release factor glutamine methyltransferase N-terminal" evidence="7">
    <location>
        <begin position="6"/>
        <end position="73"/>
    </location>
</feature>
<organism evidence="8 9">
    <name type="scientific">Staphylococcus condimenti</name>
    <dbReference type="NCBI Taxonomy" id="70255"/>
    <lineage>
        <taxon>Bacteria</taxon>
        <taxon>Bacillati</taxon>
        <taxon>Bacillota</taxon>
        <taxon>Bacilli</taxon>
        <taxon>Bacillales</taxon>
        <taxon>Staphylococcaceae</taxon>
        <taxon>Staphylococcus</taxon>
    </lineage>
</organism>
<comment type="function">
    <text evidence="5">Methylates the class 1 translation termination release factors RF1/PrfA and RF2/PrfB on the glutamine residue of the universally conserved GGQ motif.</text>
</comment>
<reference evidence="8 9" key="1">
    <citation type="submission" date="2018-11" db="EMBL/GenBank/DDBJ databases">
        <title>Genomic profiling of Staphylococcus species from a Poultry farm system in KwaZulu-Natal, South Africa.</title>
        <authorList>
            <person name="Amoako D.G."/>
            <person name="Somboro A.M."/>
            <person name="Abia A.L.K."/>
            <person name="Bester L.A."/>
            <person name="Essack S.Y."/>
        </authorList>
    </citation>
    <scope>NUCLEOTIDE SEQUENCE [LARGE SCALE GENOMIC DNA]</scope>
    <source>
        <strain evidence="8 9">SA11</strain>
    </source>
</reference>
<evidence type="ECO:0000259" key="6">
    <source>
        <dbReference type="Pfam" id="PF05175"/>
    </source>
</evidence>
<feature type="binding site" evidence="5">
    <location>
        <begin position="116"/>
        <end position="120"/>
    </location>
    <ligand>
        <name>S-adenosyl-L-methionine</name>
        <dbReference type="ChEBI" id="CHEBI:59789"/>
    </ligand>
</feature>
<keyword evidence="2 5" id="KW-0808">Transferase</keyword>
<dbReference type="Gene3D" id="3.40.50.150">
    <property type="entry name" value="Vaccinia Virus protein VP39"/>
    <property type="match status" value="1"/>
</dbReference>
<evidence type="ECO:0000313" key="9">
    <source>
        <dbReference type="Proteomes" id="UP000293854"/>
    </source>
</evidence>
<evidence type="ECO:0000256" key="5">
    <source>
        <dbReference type="HAMAP-Rule" id="MF_02126"/>
    </source>
</evidence>
<dbReference type="PANTHER" id="PTHR18895:SF74">
    <property type="entry name" value="MTRF1L RELEASE FACTOR GLUTAMINE METHYLTRANSFERASE"/>
    <property type="match status" value="1"/>
</dbReference>
<evidence type="ECO:0000256" key="2">
    <source>
        <dbReference type="ARBA" id="ARBA00022679"/>
    </source>
</evidence>
<name>A0A4Q7CPD8_9STAP</name>
<dbReference type="PANTHER" id="PTHR18895">
    <property type="entry name" value="HEMK METHYLTRANSFERASE"/>
    <property type="match status" value="1"/>
</dbReference>
<feature type="binding site" evidence="5">
    <location>
        <position position="139"/>
    </location>
    <ligand>
        <name>S-adenosyl-L-methionine</name>
        <dbReference type="ChEBI" id="CHEBI:59789"/>
    </ligand>
</feature>
<dbReference type="CDD" id="cd02440">
    <property type="entry name" value="AdoMet_MTases"/>
    <property type="match status" value="1"/>
</dbReference>
<evidence type="ECO:0000256" key="4">
    <source>
        <dbReference type="ARBA" id="ARBA00048391"/>
    </source>
</evidence>
<dbReference type="InterPro" id="IPR029063">
    <property type="entry name" value="SAM-dependent_MTases_sf"/>
</dbReference>
<dbReference type="Proteomes" id="UP000293854">
    <property type="component" value="Unassembled WGS sequence"/>
</dbReference>
<dbReference type="InterPro" id="IPR002052">
    <property type="entry name" value="DNA_methylase_N6_adenine_CS"/>
</dbReference>
<protein>
    <recommendedName>
        <fullName evidence="5">Release factor glutamine methyltransferase</fullName>
        <shortName evidence="5">RF MTase</shortName>
        <ecNumber evidence="5">2.1.1.297</ecNumber>
    </recommendedName>
    <alternativeName>
        <fullName evidence="5">N5-glutamine methyltransferase PrmC</fullName>
    </alternativeName>
    <alternativeName>
        <fullName evidence="5">Protein-(glutamine-N5) MTase PrmC</fullName>
    </alternativeName>
    <alternativeName>
        <fullName evidence="5">Protein-glutamine N-methyltransferase PrmC</fullName>
    </alternativeName>
</protein>
<evidence type="ECO:0000313" key="8">
    <source>
        <dbReference type="EMBL" id="RZI03114.1"/>
    </source>
</evidence>
<dbReference type="Gene3D" id="1.10.8.10">
    <property type="entry name" value="DNA helicase RuvA subunit, C-terminal domain"/>
    <property type="match status" value="1"/>
</dbReference>
<comment type="catalytic activity">
    <reaction evidence="4 5">
        <text>L-glutaminyl-[peptide chain release factor] + S-adenosyl-L-methionine = N(5)-methyl-L-glutaminyl-[peptide chain release factor] + S-adenosyl-L-homocysteine + H(+)</text>
        <dbReference type="Rhea" id="RHEA:42896"/>
        <dbReference type="Rhea" id="RHEA-COMP:10271"/>
        <dbReference type="Rhea" id="RHEA-COMP:10272"/>
        <dbReference type="ChEBI" id="CHEBI:15378"/>
        <dbReference type="ChEBI" id="CHEBI:30011"/>
        <dbReference type="ChEBI" id="CHEBI:57856"/>
        <dbReference type="ChEBI" id="CHEBI:59789"/>
        <dbReference type="ChEBI" id="CHEBI:61891"/>
        <dbReference type="EC" id="2.1.1.297"/>
    </reaction>
</comment>
<dbReference type="SUPFAM" id="SSF53335">
    <property type="entry name" value="S-adenosyl-L-methionine-dependent methyltransferases"/>
    <property type="match status" value="1"/>
</dbReference>
<dbReference type="InterPro" id="IPR040758">
    <property type="entry name" value="PrmC_N"/>
</dbReference>
<proteinExistence type="inferred from homology"/>
<feature type="binding site" evidence="5">
    <location>
        <position position="183"/>
    </location>
    <ligand>
        <name>S-adenosyl-L-methionine</name>
        <dbReference type="ChEBI" id="CHEBI:59789"/>
    </ligand>
</feature>
<accession>A0A4Q7CPD8</accession>
<gene>
    <name evidence="5 8" type="primary">prmC</name>
    <name evidence="8" type="ORF">EIG99_04415</name>
</gene>
<evidence type="ECO:0000256" key="1">
    <source>
        <dbReference type="ARBA" id="ARBA00022603"/>
    </source>
</evidence>
<keyword evidence="3 5" id="KW-0949">S-adenosyl-L-methionine</keyword>
<dbReference type="InterPro" id="IPR007848">
    <property type="entry name" value="Small_mtfrase_dom"/>
</dbReference>
<evidence type="ECO:0000259" key="7">
    <source>
        <dbReference type="Pfam" id="PF17827"/>
    </source>
</evidence>
<dbReference type="EMBL" id="RQTE01000074">
    <property type="protein sequence ID" value="RZI03114.1"/>
    <property type="molecule type" value="Genomic_DNA"/>
</dbReference>
<comment type="caution">
    <text evidence="8">The sequence shown here is derived from an EMBL/GenBank/DDBJ whole genome shotgun (WGS) entry which is preliminary data.</text>
</comment>
<comment type="similarity">
    <text evidence="5">Belongs to the protein N5-glutamine methyltransferase family. PrmC subfamily.</text>
</comment>
<keyword evidence="1 5" id="KW-0489">Methyltransferase</keyword>
<dbReference type="GO" id="GO:0102559">
    <property type="term" value="F:peptide chain release factor N(5)-glutamine methyltransferase activity"/>
    <property type="evidence" value="ECO:0007669"/>
    <property type="project" value="UniProtKB-EC"/>
</dbReference>
<dbReference type="NCBIfam" id="TIGR03534">
    <property type="entry name" value="RF_mod_PrmC"/>
    <property type="match status" value="1"/>
</dbReference>